<keyword evidence="5" id="KW-1185">Reference proteome</keyword>
<dbReference type="HOGENOM" id="CLU_009665_19_5_10"/>
<evidence type="ECO:0000256" key="1">
    <source>
        <dbReference type="ARBA" id="ARBA00023002"/>
    </source>
</evidence>
<accession>C6VZK1</accession>
<dbReference type="STRING" id="471854.Dfer_2257"/>
<dbReference type="SUPFAM" id="SSF51905">
    <property type="entry name" value="FAD/NAD(P)-binding domain"/>
    <property type="match status" value="1"/>
</dbReference>
<gene>
    <name evidence="4" type="ordered locus">Dfer_2257</name>
</gene>
<dbReference type="RefSeq" id="WP_015811731.1">
    <property type="nucleotide sequence ID" value="NC_013037.1"/>
</dbReference>
<dbReference type="AlphaFoldDB" id="C6VZK1"/>
<evidence type="ECO:0000259" key="3">
    <source>
        <dbReference type="Pfam" id="PF01494"/>
    </source>
</evidence>
<dbReference type="PANTHER" id="PTHR13789">
    <property type="entry name" value="MONOOXYGENASE"/>
    <property type="match status" value="1"/>
</dbReference>
<protein>
    <submittedName>
        <fullName evidence="4">Monooxygenase FAD-binding</fullName>
    </submittedName>
</protein>
<dbReference type="InterPro" id="IPR002938">
    <property type="entry name" value="FAD-bd"/>
</dbReference>
<dbReference type="InterPro" id="IPR050493">
    <property type="entry name" value="FAD-dep_Monooxygenase_BioMet"/>
</dbReference>
<dbReference type="Pfam" id="PF01494">
    <property type="entry name" value="FAD_binding_3"/>
    <property type="match status" value="1"/>
</dbReference>
<reference evidence="4 5" key="1">
    <citation type="journal article" date="2009" name="Stand. Genomic Sci.">
        <title>Complete genome sequence of Dyadobacter fermentans type strain (NS114).</title>
        <authorList>
            <person name="Lang E."/>
            <person name="Lapidus A."/>
            <person name="Chertkov O."/>
            <person name="Brettin T."/>
            <person name="Detter J.C."/>
            <person name="Han C."/>
            <person name="Copeland A."/>
            <person name="Glavina Del Rio T."/>
            <person name="Nolan M."/>
            <person name="Chen F."/>
            <person name="Lucas S."/>
            <person name="Tice H."/>
            <person name="Cheng J.F."/>
            <person name="Land M."/>
            <person name="Hauser L."/>
            <person name="Chang Y.J."/>
            <person name="Jeffries C.D."/>
            <person name="Kopitz M."/>
            <person name="Bruce D."/>
            <person name="Goodwin L."/>
            <person name="Pitluck S."/>
            <person name="Ovchinnikova G."/>
            <person name="Pati A."/>
            <person name="Ivanova N."/>
            <person name="Mavrommatis K."/>
            <person name="Chen A."/>
            <person name="Palaniappan K."/>
            <person name="Chain P."/>
            <person name="Bristow J."/>
            <person name="Eisen J.A."/>
            <person name="Markowitz V."/>
            <person name="Hugenholtz P."/>
            <person name="Goker M."/>
            <person name="Rohde M."/>
            <person name="Kyrpides N.C."/>
            <person name="Klenk H.P."/>
        </authorList>
    </citation>
    <scope>NUCLEOTIDE SEQUENCE [LARGE SCALE GENOMIC DNA]</scope>
    <source>
        <strain evidence="5">ATCC 700827 / DSM 18053 / CIP 107007 / KCTC 52180 / NS114</strain>
    </source>
</reference>
<dbReference type="OrthoDB" id="9766816at2"/>
<dbReference type="NCBIfam" id="NF005243">
    <property type="entry name" value="PRK06753.1"/>
    <property type="match status" value="1"/>
</dbReference>
<evidence type="ECO:0000313" key="4">
    <source>
        <dbReference type="EMBL" id="ACT93479.1"/>
    </source>
</evidence>
<dbReference type="PRINTS" id="PR00420">
    <property type="entry name" value="RNGMNOXGNASE"/>
</dbReference>
<dbReference type="KEGG" id="dfe:Dfer_2257"/>
<dbReference type="GO" id="GO:0071949">
    <property type="term" value="F:FAD binding"/>
    <property type="evidence" value="ECO:0007669"/>
    <property type="project" value="InterPro"/>
</dbReference>
<dbReference type="EMBL" id="CP001619">
    <property type="protein sequence ID" value="ACT93479.1"/>
    <property type="molecule type" value="Genomic_DNA"/>
</dbReference>
<dbReference type="GO" id="GO:0004497">
    <property type="term" value="F:monooxygenase activity"/>
    <property type="evidence" value="ECO:0007669"/>
    <property type="project" value="UniProtKB-KW"/>
</dbReference>
<feature type="domain" description="FAD-binding" evidence="3">
    <location>
        <begin position="2"/>
        <end position="312"/>
    </location>
</feature>
<dbReference type="Gene3D" id="3.50.50.60">
    <property type="entry name" value="FAD/NAD(P)-binding domain"/>
    <property type="match status" value="1"/>
</dbReference>
<dbReference type="Proteomes" id="UP000002011">
    <property type="component" value="Chromosome"/>
</dbReference>
<sequence>MKITITGAGIAGLTAAIAFSKAGYETTVFEAAPTLSPVGAGLGLAPNAINALAVLDIADDIIPIGRRLPHFRILDRSGRVISENDSDIIGRKFGLDNFTIHRRHLHDALLGGVDAASIHTGKKAIDLENDGSQVRLHFADGTSYKTDYLIVADGINSKLRQKVAPHAQKRYAGYTCWRGVIDHAGALADGASETWDTTGRFGIVPLPDEQLYWFACVAAEAGDARYRTFLPENLAQRFAHFHDPVPEILSRAQGRPLFHHDIYDLAPLDHYAYGNILLIGDAAHCATPNMGQGACQAIEDAAILYTELRKDISLEEAFIAFENRRLERTQYIISQSRKIGSLAQIGNPLLAGLRNAALRLAPASLREKQFEKLYNVTF</sequence>
<evidence type="ECO:0000256" key="2">
    <source>
        <dbReference type="ARBA" id="ARBA00023033"/>
    </source>
</evidence>
<dbReference type="InterPro" id="IPR036188">
    <property type="entry name" value="FAD/NAD-bd_sf"/>
</dbReference>
<keyword evidence="1" id="KW-0560">Oxidoreductase</keyword>
<evidence type="ECO:0000313" key="5">
    <source>
        <dbReference type="Proteomes" id="UP000002011"/>
    </source>
</evidence>
<proteinExistence type="predicted"/>
<keyword evidence="2 4" id="KW-0503">Monooxygenase</keyword>
<organism evidence="4 5">
    <name type="scientific">Dyadobacter fermentans (strain ATCC 700827 / DSM 18053 / CIP 107007 / KCTC 52180 / NS114)</name>
    <dbReference type="NCBI Taxonomy" id="471854"/>
    <lineage>
        <taxon>Bacteria</taxon>
        <taxon>Pseudomonadati</taxon>
        <taxon>Bacteroidota</taxon>
        <taxon>Cytophagia</taxon>
        <taxon>Cytophagales</taxon>
        <taxon>Spirosomataceae</taxon>
        <taxon>Dyadobacter</taxon>
    </lineage>
</organism>
<dbReference type="eggNOG" id="COG0654">
    <property type="taxonomic scope" value="Bacteria"/>
</dbReference>
<dbReference type="PANTHER" id="PTHR13789:SF309">
    <property type="entry name" value="PUTATIVE (AFU_ORTHOLOGUE AFUA_6G14510)-RELATED"/>
    <property type="match status" value="1"/>
</dbReference>
<name>C6VZK1_DYAFD</name>